<name>A0A7C4CBV5_UNCW3</name>
<sequence length="221" mass="24997">MQPRTARRLSSCLLYGSDSSAAASIKAGPRVVLFYVYIKSGDAVKLGQLELASWRGIDRQPDEARILSVRTLTVSERDLFFALTNQVPGTTHYLDLETGEVIPVFGHNREMILERVRREPDRLLRLAPQSGRRGYETMVEFAKTVSQPGLRSRLDAALAGERPFRRFREVLKELPAEQRRWQQFRALVTTRVLREKLAALGYELETLADDSGPVEELAAPD</sequence>
<comment type="caution">
    <text evidence="1">The sequence shown here is derived from an EMBL/GenBank/DDBJ whole genome shotgun (WGS) entry which is preliminary data.</text>
</comment>
<gene>
    <name evidence="1" type="ORF">ENS41_08015</name>
</gene>
<protein>
    <submittedName>
        <fullName evidence="1">Uncharacterized protein</fullName>
    </submittedName>
</protein>
<evidence type="ECO:0000313" key="1">
    <source>
        <dbReference type="EMBL" id="HGK28871.1"/>
    </source>
</evidence>
<proteinExistence type="predicted"/>
<dbReference type="EMBL" id="DSUT01000168">
    <property type="protein sequence ID" value="HGK28871.1"/>
    <property type="molecule type" value="Genomic_DNA"/>
</dbReference>
<reference evidence="1" key="1">
    <citation type="journal article" date="2020" name="mSystems">
        <title>Genome- and Community-Level Interaction Insights into Carbon Utilization and Element Cycling Functions of Hydrothermarchaeota in Hydrothermal Sediment.</title>
        <authorList>
            <person name="Zhou Z."/>
            <person name="Liu Y."/>
            <person name="Xu W."/>
            <person name="Pan J."/>
            <person name="Luo Z.H."/>
            <person name="Li M."/>
        </authorList>
    </citation>
    <scope>NUCLEOTIDE SEQUENCE [LARGE SCALE GENOMIC DNA]</scope>
    <source>
        <strain evidence="1">SpSt-488</strain>
    </source>
</reference>
<dbReference type="AlphaFoldDB" id="A0A7C4CBV5"/>
<accession>A0A7C4CBV5</accession>
<dbReference type="InterPro" id="IPR005361">
    <property type="entry name" value="UPF0158"/>
</dbReference>
<dbReference type="Pfam" id="PF03682">
    <property type="entry name" value="UPF0158"/>
    <property type="match status" value="1"/>
</dbReference>
<organism evidence="1">
    <name type="scientific">candidate division WOR-3 bacterium</name>
    <dbReference type="NCBI Taxonomy" id="2052148"/>
    <lineage>
        <taxon>Bacteria</taxon>
        <taxon>Bacteria division WOR-3</taxon>
    </lineage>
</organism>